<dbReference type="Proteomes" id="UP000324222">
    <property type="component" value="Unassembled WGS sequence"/>
</dbReference>
<dbReference type="EMBL" id="VSRR010016026">
    <property type="protein sequence ID" value="MPC58828.1"/>
    <property type="molecule type" value="Genomic_DNA"/>
</dbReference>
<comment type="caution">
    <text evidence="1">The sequence shown here is derived from an EMBL/GenBank/DDBJ whole genome shotgun (WGS) entry which is preliminary data.</text>
</comment>
<protein>
    <submittedName>
        <fullName evidence="1">Uncharacterized protein</fullName>
    </submittedName>
</protein>
<reference evidence="1 2" key="1">
    <citation type="submission" date="2019-05" db="EMBL/GenBank/DDBJ databases">
        <title>Another draft genome of Portunus trituberculatus and its Hox gene families provides insights of decapod evolution.</title>
        <authorList>
            <person name="Jeong J.-H."/>
            <person name="Song I."/>
            <person name="Kim S."/>
            <person name="Choi T."/>
            <person name="Kim D."/>
            <person name="Ryu S."/>
            <person name="Kim W."/>
        </authorList>
    </citation>
    <scope>NUCLEOTIDE SEQUENCE [LARGE SCALE GENOMIC DNA]</scope>
    <source>
        <tissue evidence="1">Muscle</tissue>
    </source>
</reference>
<organism evidence="1 2">
    <name type="scientific">Portunus trituberculatus</name>
    <name type="common">Swimming crab</name>
    <name type="synonym">Neptunus trituberculatus</name>
    <dbReference type="NCBI Taxonomy" id="210409"/>
    <lineage>
        <taxon>Eukaryota</taxon>
        <taxon>Metazoa</taxon>
        <taxon>Ecdysozoa</taxon>
        <taxon>Arthropoda</taxon>
        <taxon>Crustacea</taxon>
        <taxon>Multicrustacea</taxon>
        <taxon>Malacostraca</taxon>
        <taxon>Eumalacostraca</taxon>
        <taxon>Eucarida</taxon>
        <taxon>Decapoda</taxon>
        <taxon>Pleocyemata</taxon>
        <taxon>Brachyura</taxon>
        <taxon>Eubrachyura</taxon>
        <taxon>Portunoidea</taxon>
        <taxon>Portunidae</taxon>
        <taxon>Portuninae</taxon>
        <taxon>Portunus</taxon>
    </lineage>
</organism>
<accession>A0A5B7GP98</accession>
<proteinExistence type="predicted"/>
<dbReference type="AlphaFoldDB" id="A0A5B7GP98"/>
<name>A0A5B7GP98_PORTR</name>
<keyword evidence="2" id="KW-1185">Reference proteome</keyword>
<gene>
    <name evidence="1" type="ORF">E2C01_052839</name>
</gene>
<evidence type="ECO:0000313" key="1">
    <source>
        <dbReference type="EMBL" id="MPC58828.1"/>
    </source>
</evidence>
<sequence>MSMEMCEEEVGDVVHLMQVANERLLSLITDKGKEHFNNLEANQCINRPKSLLTDCGRTRDAHRHPVHQYYGNTGITSNMV</sequence>
<evidence type="ECO:0000313" key="2">
    <source>
        <dbReference type="Proteomes" id="UP000324222"/>
    </source>
</evidence>